<feature type="region of interest" description="Disordered" evidence="1">
    <location>
        <begin position="259"/>
        <end position="313"/>
    </location>
</feature>
<feature type="compositionally biased region" description="Basic and acidic residues" evidence="1">
    <location>
        <begin position="263"/>
        <end position="313"/>
    </location>
</feature>
<feature type="region of interest" description="Disordered" evidence="1">
    <location>
        <begin position="343"/>
        <end position="428"/>
    </location>
</feature>
<protein>
    <recommendedName>
        <fullName evidence="4">Nuclear segregation protein Bfr1</fullName>
    </recommendedName>
</protein>
<dbReference type="GO" id="GO:0003729">
    <property type="term" value="F:mRNA binding"/>
    <property type="evidence" value="ECO:0007669"/>
    <property type="project" value="TreeGrafter"/>
</dbReference>
<accession>A0A316UP02</accession>
<organism evidence="2 3">
    <name type="scientific">Jaminaea rosea</name>
    <dbReference type="NCBI Taxonomy" id="1569628"/>
    <lineage>
        <taxon>Eukaryota</taxon>
        <taxon>Fungi</taxon>
        <taxon>Dikarya</taxon>
        <taxon>Basidiomycota</taxon>
        <taxon>Ustilaginomycotina</taxon>
        <taxon>Exobasidiomycetes</taxon>
        <taxon>Microstromatales</taxon>
        <taxon>Microstromatales incertae sedis</taxon>
        <taxon>Jaminaea</taxon>
    </lineage>
</organism>
<dbReference type="GeneID" id="37028867"/>
<evidence type="ECO:0000256" key="1">
    <source>
        <dbReference type="SAM" id="MobiDB-lite"/>
    </source>
</evidence>
<reference evidence="2 3" key="1">
    <citation type="journal article" date="2018" name="Mol. Biol. Evol.">
        <title>Broad Genomic Sampling Reveals a Smut Pathogenic Ancestry of the Fungal Clade Ustilaginomycotina.</title>
        <authorList>
            <person name="Kijpornyongpan T."/>
            <person name="Mondo S.J."/>
            <person name="Barry K."/>
            <person name="Sandor L."/>
            <person name="Lee J."/>
            <person name="Lipzen A."/>
            <person name="Pangilinan J."/>
            <person name="LaButti K."/>
            <person name="Hainaut M."/>
            <person name="Henrissat B."/>
            <person name="Grigoriev I.V."/>
            <person name="Spatafora J.W."/>
            <person name="Aime M.C."/>
        </authorList>
    </citation>
    <scope>NUCLEOTIDE SEQUENCE [LARGE SCALE GENOMIC DNA]</scope>
    <source>
        <strain evidence="2 3">MCA 5214</strain>
    </source>
</reference>
<proteinExistence type="predicted"/>
<dbReference type="STRING" id="1569628.A0A316UP02"/>
<dbReference type="Gene3D" id="1.10.287.1490">
    <property type="match status" value="1"/>
</dbReference>
<feature type="compositionally biased region" description="Low complexity" evidence="1">
    <location>
        <begin position="11"/>
        <end position="33"/>
    </location>
</feature>
<dbReference type="GO" id="GO:0008298">
    <property type="term" value="P:intracellular mRNA localization"/>
    <property type="evidence" value="ECO:0007669"/>
    <property type="project" value="TreeGrafter"/>
</dbReference>
<evidence type="ECO:0000313" key="3">
    <source>
        <dbReference type="Proteomes" id="UP000245884"/>
    </source>
</evidence>
<gene>
    <name evidence="2" type="ORF">BDZ90DRAFT_234509</name>
</gene>
<dbReference type="AlphaFoldDB" id="A0A316UP02"/>
<dbReference type="PANTHER" id="PTHR31027:SF2">
    <property type="entry name" value="LEBERCILIN DOMAIN-CONTAINING PROTEIN"/>
    <property type="match status" value="1"/>
</dbReference>
<evidence type="ECO:0008006" key="4">
    <source>
        <dbReference type="Google" id="ProtNLM"/>
    </source>
</evidence>
<dbReference type="GO" id="GO:1990904">
    <property type="term" value="C:ribonucleoprotein complex"/>
    <property type="evidence" value="ECO:0007669"/>
    <property type="project" value="TreeGrafter"/>
</dbReference>
<feature type="compositionally biased region" description="Basic and acidic residues" evidence="1">
    <location>
        <begin position="46"/>
        <end position="68"/>
    </location>
</feature>
<dbReference type="OrthoDB" id="204883at2759"/>
<dbReference type="GO" id="GO:0005783">
    <property type="term" value="C:endoplasmic reticulum"/>
    <property type="evidence" value="ECO:0007669"/>
    <property type="project" value="TreeGrafter"/>
</dbReference>
<dbReference type="GO" id="GO:0042175">
    <property type="term" value="C:nuclear outer membrane-endoplasmic reticulum membrane network"/>
    <property type="evidence" value="ECO:0007669"/>
    <property type="project" value="TreeGrafter"/>
</dbReference>
<dbReference type="PANTHER" id="PTHR31027">
    <property type="entry name" value="NUCLEAR SEGREGATION PROTEIN BFR1"/>
    <property type="match status" value="1"/>
</dbReference>
<feature type="compositionally biased region" description="Basic residues" evidence="1">
    <location>
        <begin position="397"/>
        <end position="408"/>
    </location>
</feature>
<sequence length="506" mass="55008">MSEVANAATPKASTNGSNGAAAASAATPAPAKSYNVTIAKMAGSHGKPDKAHHDGEMDRLKKEIEKVQGEVNNVKSLLSGAGPSANTPQGQRRQKLRAELDELRGQQAGNKGARGKVLDELKALQEQTNKKVKDLQASRSKSPYKTVADVDSAIARLQAQVESGSMKIVDEKRALAEMTNLRKSRRGIEGFEAQQKAIDEDRKRADELRKTLDNPEGRQLSERYDAIKKELDTIQSEFEKSAGSRQKLIDQRTKLSAQLDDLYGERRERNGAYRQAQDDWYAKSQAEREKRAEAQRAERKAHEDSKRKEQEALMREEAAMPAFAQEIEDCDVLIAYFGGNATQSAAASKATPSSVPGAKQLDVRKVEADTSYGQAIKKKGSESAEDSYFAGSSAGGKKGKKQGSKKGKPLALGEAPADEDETPAAAARSDLKVPVGHLSALLSLSIPPPTSSADVPRVVENLKLKRRYFVENQDRKTKERIEEVEKRLGKAAIVDGGEEGEKEASA</sequence>
<dbReference type="Proteomes" id="UP000245884">
    <property type="component" value="Unassembled WGS sequence"/>
</dbReference>
<dbReference type="RefSeq" id="XP_025359507.1">
    <property type="nucleotide sequence ID" value="XM_025507044.1"/>
</dbReference>
<feature type="region of interest" description="Disordered" evidence="1">
    <location>
        <begin position="200"/>
        <end position="220"/>
    </location>
</feature>
<keyword evidence="3" id="KW-1185">Reference proteome</keyword>
<evidence type="ECO:0000313" key="2">
    <source>
        <dbReference type="EMBL" id="PWN24895.1"/>
    </source>
</evidence>
<dbReference type="EMBL" id="KZ819678">
    <property type="protein sequence ID" value="PWN24895.1"/>
    <property type="molecule type" value="Genomic_DNA"/>
</dbReference>
<dbReference type="InterPro" id="IPR039604">
    <property type="entry name" value="Bfr1"/>
</dbReference>
<feature type="compositionally biased region" description="Polar residues" evidence="1">
    <location>
        <begin position="343"/>
        <end position="354"/>
    </location>
</feature>
<name>A0A316UP02_9BASI</name>
<feature type="region of interest" description="Disordered" evidence="1">
    <location>
        <begin position="1"/>
        <end position="95"/>
    </location>
</feature>